<dbReference type="Pfam" id="PF14223">
    <property type="entry name" value="Retrotran_gag_2"/>
    <property type="match status" value="1"/>
</dbReference>
<gene>
    <name evidence="1" type="ORF">KPH14_012195</name>
</gene>
<evidence type="ECO:0008006" key="3">
    <source>
        <dbReference type="Google" id="ProtNLM"/>
    </source>
</evidence>
<dbReference type="EMBL" id="JAIFRP010000151">
    <property type="protein sequence ID" value="KAK2578840.1"/>
    <property type="molecule type" value="Genomic_DNA"/>
</dbReference>
<reference evidence="1" key="2">
    <citation type="journal article" date="2023" name="Commun. Biol.">
        <title>Intrasexual cuticular hydrocarbon dimorphism in a wasp sheds light on hydrocarbon biosynthesis genes in Hymenoptera.</title>
        <authorList>
            <person name="Moris V.C."/>
            <person name="Podsiadlowski L."/>
            <person name="Martin S."/>
            <person name="Oeyen J.P."/>
            <person name="Donath A."/>
            <person name="Petersen M."/>
            <person name="Wilbrandt J."/>
            <person name="Misof B."/>
            <person name="Liedtke D."/>
            <person name="Thamm M."/>
            <person name="Scheiner R."/>
            <person name="Schmitt T."/>
            <person name="Niehuis O."/>
        </authorList>
    </citation>
    <scope>NUCLEOTIDE SEQUENCE</scope>
    <source>
        <strain evidence="1">GBR_01_08_01A</strain>
    </source>
</reference>
<accession>A0AAD9VM44</accession>
<keyword evidence="2" id="KW-1185">Reference proteome</keyword>
<proteinExistence type="predicted"/>
<dbReference type="Proteomes" id="UP001258017">
    <property type="component" value="Unassembled WGS sequence"/>
</dbReference>
<evidence type="ECO:0000313" key="1">
    <source>
        <dbReference type="EMBL" id="KAK2578840.1"/>
    </source>
</evidence>
<organism evidence="1 2">
    <name type="scientific">Odynerus spinipes</name>
    <dbReference type="NCBI Taxonomy" id="1348599"/>
    <lineage>
        <taxon>Eukaryota</taxon>
        <taxon>Metazoa</taxon>
        <taxon>Ecdysozoa</taxon>
        <taxon>Arthropoda</taxon>
        <taxon>Hexapoda</taxon>
        <taxon>Insecta</taxon>
        <taxon>Pterygota</taxon>
        <taxon>Neoptera</taxon>
        <taxon>Endopterygota</taxon>
        <taxon>Hymenoptera</taxon>
        <taxon>Apocrita</taxon>
        <taxon>Aculeata</taxon>
        <taxon>Vespoidea</taxon>
        <taxon>Vespidae</taxon>
        <taxon>Eumeninae</taxon>
        <taxon>Odynerus</taxon>
    </lineage>
</organism>
<reference evidence="1" key="1">
    <citation type="submission" date="2021-08" db="EMBL/GenBank/DDBJ databases">
        <authorList>
            <person name="Misof B."/>
            <person name="Oliver O."/>
            <person name="Podsiadlowski L."/>
            <person name="Donath A."/>
            <person name="Peters R."/>
            <person name="Mayer C."/>
            <person name="Rust J."/>
            <person name="Gunkel S."/>
            <person name="Lesny P."/>
            <person name="Martin S."/>
            <person name="Oeyen J.P."/>
            <person name="Petersen M."/>
            <person name="Panagiotis P."/>
            <person name="Wilbrandt J."/>
            <person name="Tanja T."/>
        </authorList>
    </citation>
    <scope>NUCLEOTIDE SEQUENCE</scope>
    <source>
        <strain evidence="1">GBR_01_08_01A</strain>
        <tissue evidence="1">Thorax + abdomen</tissue>
    </source>
</reference>
<protein>
    <recommendedName>
        <fullName evidence="3">DUF4219 domain-containing protein</fullName>
    </recommendedName>
</protein>
<evidence type="ECO:0000313" key="2">
    <source>
        <dbReference type="Proteomes" id="UP001258017"/>
    </source>
</evidence>
<sequence>MAETPRVVIAKLNNENYQSWKYKVELLLIKEGLWEQVNDSPPESPDALWKNKDGKAKATIGLLVEDDQLVHVRKAVTAKEAWEA</sequence>
<name>A0AAD9VM44_9HYME</name>
<dbReference type="AlphaFoldDB" id="A0AAD9VM44"/>
<comment type="caution">
    <text evidence="1">The sequence shown here is derived from an EMBL/GenBank/DDBJ whole genome shotgun (WGS) entry which is preliminary data.</text>
</comment>